<protein>
    <recommendedName>
        <fullName evidence="7">Kinesin light chain</fullName>
    </recommendedName>
</protein>
<keyword evidence="2" id="KW-0963">Cytoplasm</keyword>
<evidence type="ECO:0000256" key="4">
    <source>
        <dbReference type="ARBA" id="ARBA00022803"/>
    </source>
</evidence>
<gene>
    <name evidence="5" type="ORF">BDV98DRAFT_597645</name>
</gene>
<evidence type="ECO:0000256" key="2">
    <source>
        <dbReference type="ARBA" id="ARBA00022490"/>
    </source>
</evidence>
<dbReference type="OrthoDB" id="1658288at2759"/>
<evidence type="ECO:0008006" key="7">
    <source>
        <dbReference type="Google" id="ProtNLM"/>
    </source>
</evidence>
<keyword evidence="3" id="KW-0677">Repeat</keyword>
<dbReference type="GO" id="GO:0005871">
    <property type="term" value="C:kinesin complex"/>
    <property type="evidence" value="ECO:0007669"/>
    <property type="project" value="InterPro"/>
</dbReference>
<comment type="subcellular location">
    <subcellularLocation>
        <location evidence="1">Cytoplasm</location>
    </subcellularLocation>
</comment>
<dbReference type="Gene3D" id="1.25.40.10">
    <property type="entry name" value="Tetratricopeptide repeat domain"/>
    <property type="match status" value="2"/>
</dbReference>
<reference evidence="5 6" key="1">
    <citation type="journal article" date="2019" name="Nat. Ecol. Evol.">
        <title>Megaphylogeny resolves global patterns of mushroom evolution.</title>
        <authorList>
            <person name="Varga T."/>
            <person name="Krizsan K."/>
            <person name="Foldi C."/>
            <person name="Dima B."/>
            <person name="Sanchez-Garcia M."/>
            <person name="Sanchez-Ramirez S."/>
            <person name="Szollosi G.J."/>
            <person name="Szarkandi J.G."/>
            <person name="Papp V."/>
            <person name="Albert L."/>
            <person name="Andreopoulos W."/>
            <person name="Angelini C."/>
            <person name="Antonin V."/>
            <person name="Barry K.W."/>
            <person name="Bougher N.L."/>
            <person name="Buchanan P."/>
            <person name="Buyck B."/>
            <person name="Bense V."/>
            <person name="Catcheside P."/>
            <person name="Chovatia M."/>
            <person name="Cooper J."/>
            <person name="Damon W."/>
            <person name="Desjardin D."/>
            <person name="Finy P."/>
            <person name="Geml J."/>
            <person name="Haridas S."/>
            <person name="Hughes K."/>
            <person name="Justo A."/>
            <person name="Karasinski D."/>
            <person name="Kautmanova I."/>
            <person name="Kiss B."/>
            <person name="Kocsube S."/>
            <person name="Kotiranta H."/>
            <person name="LaButti K.M."/>
            <person name="Lechner B.E."/>
            <person name="Liimatainen K."/>
            <person name="Lipzen A."/>
            <person name="Lukacs Z."/>
            <person name="Mihaltcheva S."/>
            <person name="Morgado L.N."/>
            <person name="Niskanen T."/>
            <person name="Noordeloos M.E."/>
            <person name="Ohm R.A."/>
            <person name="Ortiz-Santana B."/>
            <person name="Ovrebo C."/>
            <person name="Racz N."/>
            <person name="Riley R."/>
            <person name="Savchenko A."/>
            <person name="Shiryaev A."/>
            <person name="Soop K."/>
            <person name="Spirin V."/>
            <person name="Szebenyi C."/>
            <person name="Tomsovsky M."/>
            <person name="Tulloss R.E."/>
            <person name="Uehling J."/>
            <person name="Grigoriev I.V."/>
            <person name="Vagvolgyi C."/>
            <person name="Papp T."/>
            <person name="Martin F.M."/>
            <person name="Miettinen O."/>
            <person name="Hibbett D.S."/>
            <person name="Nagy L.G."/>
        </authorList>
    </citation>
    <scope>NUCLEOTIDE SEQUENCE [LARGE SCALE GENOMIC DNA]</scope>
    <source>
        <strain evidence="5 6">CBS 309.79</strain>
    </source>
</reference>
<accession>A0A5C3Q2Q7</accession>
<dbReference type="GO" id="GO:0019894">
    <property type="term" value="F:kinesin binding"/>
    <property type="evidence" value="ECO:0007669"/>
    <property type="project" value="TreeGrafter"/>
</dbReference>
<dbReference type="Pfam" id="PF13424">
    <property type="entry name" value="TPR_12"/>
    <property type="match status" value="1"/>
</dbReference>
<dbReference type="Proteomes" id="UP000305067">
    <property type="component" value="Unassembled WGS sequence"/>
</dbReference>
<dbReference type="PANTHER" id="PTHR45783">
    <property type="entry name" value="KINESIN LIGHT CHAIN"/>
    <property type="match status" value="1"/>
</dbReference>
<evidence type="ECO:0000313" key="5">
    <source>
        <dbReference type="EMBL" id="TFK96374.1"/>
    </source>
</evidence>
<keyword evidence="6" id="KW-1185">Reference proteome</keyword>
<dbReference type="InterPro" id="IPR002151">
    <property type="entry name" value="Kinesin_light"/>
</dbReference>
<name>A0A5C3Q2Q7_9AGAR</name>
<evidence type="ECO:0000313" key="6">
    <source>
        <dbReference type="Proteomes" id="UP000305067"/>
    </source>
</evidence>
<dbReference type="PANTHER" id="PTHR45783:SF3">
    <property type="entry name" value="KINESIN LIGHT CHAIN"/>
    <property type="match status" value="1"/>
</dbReference>
<dbReference type="GO" id="GO:0007018">
    <property type="term" value="P:microtubule-based movement"/>
    <property type="evidence" value="ECO:0007669"/>
    <property type="project" value="TreeGrafter"/>
</dbReference>
<evidence type="ECO:0000256" key="1">
    <source>
        <dbReference type="ARBA" id="ARBA00004496"/>
    </source>
</evidence>
<dbReference type="GO" id="GO:0005737">
    <property type="term" value="C:cytoplasm"/>
    <property type="evidence" value="ECO:0007669"/>
    <property type="project" value="UniProtKB-SubCell"/>
</dbReference>
<sequence length="486" mass="54652">MPESSSPPGVPTGHEIIAKAEDLSWTWKLSARREKESIKLLVNMADVSETIAVHDGSLIIALVKELCCLPLAVVQAGSYISNSGWTVQYYLDKFYTLRTHLMDGTDDRVEPTSIDDYPYLIYTTWRLSYDILSPRAQTLLRLCSHLHHTGITKEFFEDAFSSILDKEFTYPAVPFSAQEQSAVLHAQEFLGHSVDDVSKSWNTEEFGWCTQEACSSSLLSFDETRHYSIHPLIHDYLCGLEKNQTALVAAFVLASSICSSSDGQAVIGSVEVYTPWYCQSLAYALNVAGWYTDAEELLRLVLILYQYGLGSDHPSTIGAMTWLAMTIFEQGRYDEVERTHRAVLEKQQQTLGVEDPNTILSMNNLDKTLRSLGRYDEAQSTQEGAKMEQHRAESALMFAQVVKKNERVLGPDHPQTFTSTLNLAESCRRLGHLNEAESMERALVDKSQYTLGANHPRMLMAMGGLILAFTKQQRYDQAEPMSRDVL</sequence>
<keyword evidence="4" id="KW-0802">TPR repeat</keyword>
<dbReference type="SUPFAM" id="SSF48452">
    <property type="entry name" value="TPR-like"/>
    <property type="match status" value="2"/>
</dbReference>
<dbReference type="EMBL" id="ML178861">
    <property type="protein sequence ID" value="TFK96374.1"/>
    <property type="molecule type" value="Genomic_DNA"/>
</dbReference>
<evidence type="ECO:0000256" key="3">
    <source>
        <dbReference type="ARBA" id="ARBA00022737"/>
    </source>
</evidence>
<dbReference type="InterPro" id="IPR011990">
    <property type="entry name" value="TPR-like_helical_dom_sf"/>
</dbReference>
<proteinExistence type="predicted"/>
<dbReference type="STRING" id="1884261.A0A5C3Q2Q7"/>
<dbReference type="AlphaFoldDB" id="A0A5C3Q2Q7"/>
<dbReference type="Pfam" id="PF13374">
    <property type="entry name" value="TPR_10"/>
    <property type="match status" value="1"/>
</dbReference>
<organism evidence="5 6">
    <name type="scientific">Pterulicium gracile</name>
    <dbReference type="NCBI Taxonomy" id="1884261"/>
    <lineage>
        <taxon>Eukaryota</taxon>
        <taxon>Fungi</taxon>
        <taxon>Dikarya</taxon>
        <taxon>Basidiomycota</taxon>
        <taxon>Agaricomycotina</taxon>
        <taxon>Agaricomycetes</taxon>
        <taxon>Agaricomycetidae</taxon>
        <taxon>Agaricales</taxon>
        <taxon>Pleurotineae</taxon>
        <taxon>Pterulaceae</taxon>
        <taxon>Pterulicium</taxon>
    </lineage>
</organism>